<dbReference type="Proteomes" id="UP000186817">
    <property type="component" value="Unassembled WGS sequence"/>
</dbReference>
<dbReference type="SUPFAM" id="SSF88697">
    <property type="entry name" value="PUA domain-like"/>
    <property type="match status" value="1"/>
</dbReference>
<dbReference type="InterPro" id="IPR015947">
    <property type="entry name" value="PUA-like_sf"/>
</dbReference>
<dbReference type="PANTHER" id="PTHR46588:SF1">
    <property type="entry name" value="SERINE_THREONINE_TYROSINE-INTERACTING PROTEIN"/>
    <property type="match status" value="1"/>
</dbReference>
<dbReference type="EMBL" id="LSRX01000079">
    <property type="protein sequence ID" value="OLQ10395.1"/>
    <property type="molecule type" value="Genomic_DNA"/>
</dbReference>
<comment type="similarity">
    <text evidence="1">Belongs to the DeSI family.</text>
</comment>
<feature type="compositionally biased region" description="Basic and acidic residues" evidence="7">
    <location>
        <begin position="489"/>
        <end position="544"/>
    </location>
</feature>
<evidence type="ECO:0000256" key="1">
    <source>
        <dbReference type="ARBA" id="ARBA00008140"/>
    </source>
</evidence>
<dbReference type="InterPro" id="IPR000571">
    <property type="entry name" value="Znf_CCCH"/>
</dbReference>
<gene>
    <name evidence="15" type="primary">styx-b</name>
    <name evidence="15" type="ORF">AK812_SmicGene5875</name>
</gene>
<dbReference type="SMART" id="SM00195">
    <property type="entry name" value="DSPc"/>
    <property type="match status" value="1"/>
</dbReference>
<dbReference type="PROSITE" id="PS50103">
    <property type="entry name" value="ZF_C3H1"/>
    <property type="match status" value="1"/>
</dbReference>
<organism evidence="15 16">
    <name type="scientific">Symbiodinium microadriaticum</name>
    <name type="common">Dinoflagellate</name>
    <name type="synonym">Zooxanthella microadriatica</name>
    <dbReference type="NCBI Taxonomy" id="2951"/>
    <lineage>
        <taxon>Eukaryota</taxon>
        <taxon>Sar</taxon>
        <taxon>Alveolata</taxon>
        <taxon>Dinophyceae</taxon>
        <taxon>Suessiales</taxon>
        <taxon>Symbiodiniaceae</taxon>
        <taxon>Symbiodinium</taxon>
    </lineage>
</organism>
<dbReference type="CDD" id="cd00590">
    <property type="entry name" value="RRM_SF"/>
    <property type="match status" value="1"/>
</dbReference>
<feature type="transmembrane region" description="Helical" evidence="8">
    <location>
        <begin position="825"/>
        <end position="841"/>
    </location>
</feature>
<dbReference type="InterPro" id="IPR052449">
    <property type="entry name" value="STYX-Interacting_Phosphatase"/>
</dbReference>
<comment type="caution">
    <text evidence="15">The sequence shown here is derived from an EMBL/GenBank/DDBJ whole genome shotgun (WGS) entry which is preliminary data.</text>
</comment>
<keyword evidence="8" id="KW-0472">Membrane</keyword>
<evidence type="ECO:0000259" key="13">
    <source>
        <dbReference type="PROSITE" id="PS51787"/>
    </source>
</evidence>
<feature type="transmembrane region" description="Helical" evidence="8">
    <location>
        <begin position="1029"/>
        <end position="1054"/>
    </location>
</feature>
<dbReference type="InterPro" id="IPR042266">
    <property type="entry name" value="PPPDE_sf"/>
</dbReference>
<dbReference type="Gene3D" id="3.30.70.330">
    <property type="match status" value="3"/>
</dbReference>
<dbReference type="GO" id="GO:1990444">
    <property type="term" value="F:F-box domain binding"/>
    <property type="evidence" value="ECO:0007669"/>
    <property type="project" value="TreeGrafter"/>
</dbReference>
<feature type="transmembrane region" description="Helical" evidence="8">
    <location>
        <begin position="848"/>
        <end position="872"/>
    </location>
</feature>
<dbReference type="InterPro" id="IPR009959">
    <property type="entry name" value="Cyclase_SnoaL-like"/>
</dbReference>
<dbReference type="SMART" id="SM01179">
    <property type="entry name" value="DUF862"/>
    <property type="match status" value="1"/>
</dbReference>
<dbReference type="SUPFAM" id="SSF54928">
    <property type="entry name" value="RNA-binding domain, RBD"/>
    <property type="match status" value="2"/>
</dbReference>
<keyword evidence="4" id="KW-0378">Hydrolase</keyword>
<dbReference type="PROSITE" id="PS51787">
    <property type="entry name" value="LON_N"/>
    <property type="match status" value="1"/>
</dbReference>
<feature type="domain" description="Tyrosine specific protein phosphatases" evidence="10">
    <location>
        <begin position="267"/>
        <end position="325"/>
    </location>
</feature>
<feature type="transmembrane region" description="Helical" evidence="8">
    <location>
        <begin position="1061"/>
        <end position="1078"/>
    </location>
</feature>
<feature type="region of interest" description="Disordered" evidence="7">
    <location>
        <begin position="479"/>
        <end position="547"/>
    </location>
</feature>
<dbReference type="Pfam" id="PF07366">
    <property type="entry name" value="SnoaL"/>
    <property type="match status" value="1"/>
</dbReference>
<comment type="similarity">
    <text evidence="2">Belongs to the protein-tyrosine phosphatase family. Non-receptor class subfamily.</text>
</comment>
<dbReference type="Pfam" id="PF05903">
    <property type="entry name" value="Peptidase_C97"/>
    <property type="match status" value="1"/>
</dbReference>
<dbReference type="InterPro" id="IPR035979">
    <property type="entry name" value="RBD_domain_sf"/>
</dbReference>
<name>A0A1Q9ESJ9_SYMMI</name>
<protein>
    <submittedName>
        <fullName evidence="15">Serine/threonine/tyrosine-interacting protein B</fullName>
    </submittedName>
</protein>
<feature type="transmembrane region" description="Helical" evidence="8">
    <location>
        <begin position="1178"/>
        <end position="1198"/>
    </location>
</feature>
<dbReference type="Gene3D" id="3.10.450.50">
    <property type="match status" value="1"/>
</dbReference>
<keyword evidence="8" id="KW-0812">Transmembrane</keyword>
<dbReference type="SUPFAM" id="SSF52799">
    <property type="entry name" value="(Phosphotyrosine protein) phosphatases II"/>
    <property type="match status" value="1"/>
</dbReference>
<dbReference type="SUPFAM" id="SSF54427">
    <property type="entry name" value="NTF2-like"/>
    <property type="match status" value="2"/>
</dbReference>
<evidence type="ECO:0000256" key="2">
    <source>
        <dbReference type="ARBA" id="ARBA00009649"/>
    </source>
</evidence>
<evidence type="ECO:0000259" key="12">
    <source>
        <dbReference type="PROSITE" id="PS50103"/>
    </source>
</evidence>
<feature type="transmembrane region" description="Helical" evidence="8">
    <location>
        <begin position="884"/>
        <end position="907"/>
    </location>
</feature>
<dbReference type="InterPro" id="IPR032710">
    <property type="entry name" value="NTF2-like_dom_sf"/>
</dbReference>
<accession>A0A1Q9ESJ9</accession>
<keyword evidence="6" id="KW-0862">Zinc</keyword>
<dbReference type="Pfam" id="PF00076">
    <property type="entry name" value="RRM_1"/>
    <property type="match status" value="2"/>
</dbReference>
<dbReference type="InterPro" id="IPR029021">
    <property type="entry name" value="Prot-tyrosine_phosphatase-like"/>
</dbReference>
<feature type="domain" description="Tyrosine-protein phosphatase" evidence="9">
    <location>
        <begin position="201"/>
        <end position="347"/>
    </location>
</feature>
<dbReference type="GO" id="GO:0030638">
    <property type="term" value="P:polyketide metabolic process"/>
    <property type="evidence" value="ECO:0007669"/>
    <property type="project" value="InterPro"/>
</dbReference>
<dbReference type="Gene3D" id="2.30.130.40">
    <property type="entry name" value="LON domain-like"/>
    <property type="match status" value="1"/>
</dbReference>
<keyword evidence="8" id="KW-1133">Transmembrane helix</keyword>
<evidence type="ECO:0000256" key="4">
    <source>
        <dbReference type="ARBA" id="ARBA00022801"/>
    </source>
</evidence>
<dbReference type="GO" id="GO:0005654">
    <property type="term" value="C:nucleoplasm"/>
    <property type="evidence" value="ECO:0007669"/>
    <property type="project" value="TreeGrafter"/>
</dbReference>
<dbReference type="OrthoDB" id="441900at2759"/>
<keyword evidence="5" id="KW-0694">RNA-binding</keyword>
<dbReference type="PROSITE" id="PS50056">
    <property type="entry name" value="TYR_PHOSPHATASE_2"/>
    <property type="match status" value="1"/>
</dbReference>
<feature type="region of interest" description="Disordered" evidence="7">
    <location>
        <begin position="708"/>
        <end position="735"/>
    </location>
</feature>
<reference evidence="15 16" key="1">
    <citation type="submission" date="2016-02" db="EMBL/GenBank/DDBJ databases">
        <title>Genome analysis of coral dinoflagellate symbionts highlights evolutionary adaptations to a symbiotic lifestyle.</title>
        <authorList>
            <person name="Aranda M."/>
            <person name="Li Y."/>
            <person name="Liew Y.J."/>
            <person name="Baumgarten S."/>
            <person name="Simakov O."/>
            <person name="Wilson M."/>
            <person name="Piel J."/>
            <person name="Ashoor H."/>
            <person name="Bougouffa S."/>
            <person name="Bajic V.B."/>
            <person name="Ryu T."/>
            <person name="Ravasi T."/>
            <person name="Bayer T."/>
            <person name="Micklem G."/>
            <person name="Kim H."/>
            <person name="Bhak J."/>
            <person name="Lajeunesse T.C."/>
            <person name="Voolstra C.R."/>
        </authorList>
    </citation>
    <scope>NUCLEOTIDE SEQUENCE [LARGE SCALE GENOMIC DNA]</scope>
    <source>
        <strain evidence="15 16">CCMP2467</strain>
    </source>
</reference>
<dbReference type="PROSITE" id="PS50054">
    <property type="entry name" value="TYR_PHOSPHATASE_DUAL"/>
    <property type="match status" value="1"/>
</dbReference>
<feature type="transmembrane region" description="Helical" evidence="8">
    <location>
        <begin position="756"/>
        <end position="776"/>
    </location>
</feature>
<feature type="compositionally biased region" description="Basic and acidic residues" evidence="7">
    <location>
        <begin position="1214"/>
        <end position="1223"/>
    </location>
</feature>
<dbReference type="PROSITE" id="PS50102">
    <property type="entry name" value="RRM"/>
    <property type="match status" value="2"/>
</dbReference>
<evidence type="ECO:0000256" key="5">
    <source>
        <dbReference type="PROSITE-ProRule" id="PRU00176"/>
    </source>
</evidence>
<dbReference type="GO" id="GO:0006508">
    <property type="term" value="P:proteolysis"/>
    <property type="evidence" value="ECO:0007669"/>
    <property type="project" value="UniProtKB-KW"/>
</dbReference>
<feature type="transmembrane region" description="Helical" evidence="8">
    <location>
        <begin position="788"/>
        <end position="805"/>
    </location>
</feature>
<evidence type="ECO:0000256" key="6">
    <source>
        <dbReference type="PROSITE-ProRule" id="PRU00723"/>
    </source>
</evidence>
<feature type="compositionally biased region" description="Basic residues" evidence="7">
    <location>
        <begin position="1224"/>
        <end position="1234"/>
    </location>
</feature>
<evidence type="ECO:0000256" key="7">
    <source>
        <dbReference type="SAM" id="MobiDB-lite"/>
    </source>
</evidence>
<evidence type="ECO:0000313" key="15">
    <source>
        <dbReference type="EMBL" id="OLQ10395.1"/>
    </source>
</evidence>
<dbReference type="GO" id="GO:0005737">
    <property type="term" value="C:cytoplasm"/>
    <property type="evidence" value="ECO:0007669"/>
    <property type="project" value="TreeGrafter"/>
</dbReference>
<dbReference type="Gene3D" id="3.90.190.10">
    <property type="entry name" value="Protein tyrosine phosphatase superfamily"/>
    <property type="match status" value="1"/>
</dbReference>
<dbReference type="InterPro" id="IPR000340">
    <property type="entry name" value="Dual-sp_phosphatase_cat-dom"/>
</dbReference>
<evidence type="ECO:0000259" key="14">
    <source>
        <dbReference type="PROSITE" id="PS51858"/>
    </source>
</evidence>
<dbReference type="InterPro" id="IPR003111">
    <property type="entry name" value="Lon_prtase_N"/>
</dbReference>
<keyword evidence="6" id="KW-0479">Metal-binding</keyword>
<evidence type="ECO:0000313" key="16">
    <source>
        <dbReference type="Proteomes" id="UP000186817"/>
    </source>
</evidence>
<dbReference type="GO" id="GO:0062026">
    <property type="term" value="P:negative regulation of SCF-dependent proteasomal ubiquitin-dependent catabolic process"/>
    <property type="evidence" value="ECO:0007669"/>
    <property type="project" value="TreeGrafter"/>
</dbReference>
<feature type="compositionally biased region" description="Low complexity" evidence="7">
    <location>
        <begin position="724"/>
        <end position="735"/>
    </location>
</feature>
<keyword evidence="16" id="KW-1185">Reference proteome</keyword>
<dbReference type="InterPro" id="IPR012677">
    <property type="entry name" value="Nucleotide-bd_a/b_plait_sf"/>
</dbReference>
<feature type="domain" description="Lon N-terminal" evidence="13">
    <location>
        <begin position="2671"/>
        <end position="2954"/>
    </location>
</feature>
<evidence type="ECO:0000256" key="8">
    <source>
        <dbReference type="SAM" id="Phobius"/>
    </source>
</evidence>
<feature type="domain" description="PPPDE" evidence="14">
    <location>
        <begin position="1647"/>
        <end position="1761"/>
    </location>
</feature>
<feature type="zinc finger region" description="C3H1-type" evidence="6">
    <location>
        <begin position="2107"/>
        <end position="2137"/>
    </location>
</feature>
<dbReference type="Pfam" id="PF00782">
    <property type="entry name" value="DSPc"/>
    <property type="match status" value="1"/>
</dbReference>
<dbReference type="PANTHER" id="PTHR46588">
    <property type="entry name" value="SERINE/THREONINE/TYROSINE-INTERACTING PROTEIN"/>
    <property type="match status" value="1"/>
</dbReference>
<dbReference type="GO" id="GO:0008270">
    <property type="term" value="F:zinc ion binding"/>
    <property type="evidence" value="ECO:0007669"/>
    <property type="project" value="UniProtKB-KW"/>
</dbReference>
<feature type="domain" description="C3H1-type" evidence="12">
    <location>
        <begin position="2107"/>
        <end position="2137"/>
    </location>
</feature>
<feature type="transmembrane region" description="Helical" evidence="8">
    <location>
        <begin position="1139"/>
        <end position="1157"/>
    </location>
</feature>
<feature type="domain" description="RRM" evidence="11">
    <location>
        <begin position="16"/>
        <end position="102"/>
    </location>
</feature>
<feature type="domain" description="RRM" evidence="11">
    <location>
        <begin position="434"/>
        <end position="481"/>
    </location>
</feature>
<evidence type="ECO:0000259" key="10">
    <source>
        <dbReference type="PROSITE" id="PS50056"/>
    </source>
</evidence>
<evidence type="ECO:0000259" key="9">
    <source>
        <dbReference type="PROSITE" id="PS50054"/>
    </source>
</evidence>
<dbReference type="PROSITE" id="PS51858">
    <property type="entry name" value="PPPDE"/>
    <property type="match status" value="1"/>
</dbReference>
<evidence type="ECO:0000256" key="3">
    <source>
        <dbReference type="ARBA" id="ARBA00022670"/>
    </source>
</evidence>
<dbReference type="Gene3D" id="3.90.1720.30">
    <property type="entry name" value="PPPDE domains"/>
    <property type="match status" value="1"/>
</dbReference>
<evidence type="ECO:0000259" key="11">
    <source>
        <dbReference type="PROSITE" id="PS50102"/>
    </source>
</evidence>
<dbReference type="InterPro" id="IPR046336">
    <property type="entry name" value="Lon_prtase_N_sf"/>
</dbReference>
<dbReference type="GO" id="GO:0008233">
    <property type="term" value="F:peptidase activity"/>
    <property type="evidence" value="ECO:0007669"/>
    <property type="project" value="UniProtKB-KW"/>
</dbReference>
<feature type="region of interest" description="Disordered" evidence="7">
    <location>
        <begin position="1214"/>
        <end position="1269"/>
    </location>
</feature>
<keyword evidence="6" id="KW-0863">Zinc-finger</keyword>
<dbReference type="GO" id="GO:0003723">
    <property type="term" value="F:RNA binding"/>
    <property type="evidence" value="ECO:0007669"/>
    <property type="project" value="UniProtKB-UniRule"/>
</dbReference>
<dbReference type="InterPro" id="IPR000504">
    <property type="entry name" value="RRM_dom"/>
</dbReference>
<dbReference type="InterPro" id="IPR008580">
    <property type="entry name" value="PPPDE_dom"/>
</dbReference>
<keyword evidence="3" id="KW-0645">Protease</keyword>
<dbReference type="InterPro" id="IPR000387">
    <property type="entry name" value="Tyr_Pase_dom"/>
</dbReference>
<feature type="transmembrane region" description="Helical" evidence="8">
    <location>
        <begin position="992"/>
        <end position="1017"/>
    </location>
</feature>
<dbReference type="SMART" id="SM00360">
    <property type="entry name" value="RRM"/>
    <property type="match status" value="2"/>
</dbReference>
<dbReference type="GO" id="GO:0070372">
    <property type="term" value="P:regulation of ERK1 and ERK2 cascade"/>
    <property type="evidence" value="ECO:0007669"/>
    <property type="project" value="TreeGrafter"/>
</dbReference>
<proteinExistence type="inferred from homology"/>
<dbReference type="InterPro" id="IPR020422">
    <property type="entry name" value="TYR_PHOSPHATASE_DUAL_dom"/>
</dbReference>
<sequence length="2969" mass="331446">MRVARSLPTKKLYEEKVLFVKNIGATASEDDIKNAFSEQGEVASVRIPRDHSQEGKAHKGYAYVEFASDDSVKAALACEKPMEIGGQAVVLSRSIPMKDHRHTTAATRKDLPQRVNQRNIVQGRVEREDPVKQSSKCPTTVHVNNLAFSVDETQLTEHFQQCGPVLQRHAPLRCSMYSTALSGVQGLLPPDTDWVYAKKREAQEIIPGLWLGPFGSARDQEFLKRVNITDALVVRAPEEARIICPKYPEFIHYEVLECRDSPFENIIRFFADVKLLLDAVLARGGRILVHGNAGMSRSAALVVAYVMEKFNLPSDQAHTYVLTRRHCISINEGFRNQIREYEMLHRVQLQVNSGMLQAFQAQPHGQKRGLEMMDTSEGPPQENPMQRFLGPPRLGRWVVRLRTAAAVSEEDEILGKLCRSLQSEKGSAQVAGTVVVVRNDMGRSRGFGFVEFQEESDAQTALMFSDSLLGGREIVVSKSTRAISQKKKSKDEIEKGASKGSNKGKEKPQDKGKSKGEDKKSKGKGGKDSSRRRINLETVEKEESSTSAAIDEVPALVRPEVLDEVPAAVHPEVLDEVPELVRPGVLDEVPALTRPEVLDEVPAPVCPAVLGEVPAAVRPENFEEPAAKRPKEELWHRAMAPWPPWLALAWLGGIPGAALRDSSNGSLKGLDAVDQQTDHSEDAVYKVHKRTVHLEESEQAALSFRSVGPEDAENPFQQGGDNASTSSRTLPTTTTAQGEDGAALYVKQLKQDQEEIGFGISVFFYSTLAWDMFLLWMLLSPDPQVRSYSVKTISSCMAIFMALSIEHAELGLVVNGFHMKKLCTVLFLLHWVLIPVITWPLRGSHVNFAAAVHVLAHVTAFLGICACNQLFAVVRAATSGFSPVVVIGIQFLLLLKLAIAARVVVLLTSKFLRRQINVPDEPHAQHVEAHHSSLTEAEYLEEVEEANIEAACILVSYLAKNWIVSSLLLWCQFDYGKLSEGDVMLMKQSEGFLLFITYLSAATLAIYGILAILQGAAPYILQNHGYKHYLTLLNFTTAWTSAALIKWLVCFFLVEETCIRVTGAVFCTILGCLLLIVVDKLADFSLIGEPEAEALVRTFGFMIGCSWEKAFAAASHEIVHHLSRWDLVNHEFFDNEDQVLISIVTVLVILPGWRYLVLPKALQPTPPRSTKERLTTDALALLSCILAAANVMSWPWWLQSMVTPCLTCEPCRPDQDSSFGDRRRNSRQRSRRPALPRPLQLHSGRLRMARGTATEEIEQDEEHGYRSLSPGWSENQPLASWRHVAYIALCTATVSSLVGTAVGFKVKDESGARSGTVEVAFTEDRPTCSMPVSPVYAGEPLAKHIVRNFDQYLMMQAAFATSEQKFEAVSQWLAPEFEYETVGFPTTHGLKDWVFGGEESEFRRAFHPSVFSQMLFFGDMRHATTTSYGNVRWVAELFGIPAQNAWVYFRVLDFYSLRHTGPGQGLLNWNLMMIDWADLFRQVGRPVLPPAPLPEGLVLTAATNDGVPAPLSVMVAGRNSTEAKLVAEAALNEWANDERSEHWLHDDFTFYGPGGIGLARCREVYQNLVIQPFRAAFAKRRVEKDMLFCEGNYCAACGRFWGEHVGTWVGQVASQRRLSLRFGMHWRVEDGRVREAWAIFDFPGLFKQLGKDFYDIARHRVEVVSSPLAGLQGLVGYHSSVLVDGEEYYFTPSGIRCYPRLTSHRKARGVQRKQVGESPLGGTVLLDVLSKDFQPQTYDLLRKNCNNFTAAKAEHLMPEGPGGPADTEPFLSVASRGQSGIAHLTVFFEGTANTIEPLSTQIGLFFNLTDAFDVSGGTLGGAPISQPRKMAFDGCGVTDGFCGTICAKGLWRQCAAVRRQVDSLVAELASSCQTPPALRVNAVGLSRGGIACLYLAQALADLHMSTCELSLLLFDPVPGDLLTVAQLDLFGLSNTSACCDVSACQCLARVLALYPYEPLPAIACHAPVLCHYPEHCVVEEEVTPGCHQGALQVHGLQGPRLDFDSALSFLRIRRWLMECGTPLDQRHLDCTVSVKTLEDFCLRKCNQEAKRNRASVRSSHSAHSYWGATIVRRQISAEEEAFLNQHHKLLSNAVSREDSEWILEIQREAKNLCFEHDPRHGRTCSAGDACPKEHLDTLQEDLAERWDMASRAWEEALLRRRQKEEKGKSNPQASAAPISRTLPASCAPHICEDLPVPPGIFQVPWYYDERWYRRATAAKLISSASFLACSALWAWTPRLRRYREIHPDTRPVFASDMGERFARMLASFRTPAVLCVEKPYLQGFVDGFAKSPAGEFVLLAVNGGDAPLSTDDQRRIGALPGLKACFAMNLHKPSDGRFFPLPVGLPHHCDGLHRGRLRGSGDAELLIERVRRCAAGWEARDRRLLVTPMQASRLRTRYIEALAQPEFSDLVHVVTSRLDFPEFLSLLSQHRAVLSPPGRGHDCYRTWQALAVGTVPLVVQDPLFDERLYKIAELQVIPFPENLTPDSLKALLERLVNPDPWQRCVETAYWADIWHADMTVRFPRKLVDCGLLLLTGHRLDAHLRLVEGLGVAAETLHLVQILSGGRYEPNDKAEDYDHDETIAALHDHRKPSPWRSAPDCLCNMSLSHRSRSHELSRRPAALWRCWLLFALGIRSSMFCNILQPSSSRLPRRQGSWIEVSESAALEAAENATVLPVFPLSSIYWPGTEARLNIIDPAYIKMYDDILLSGSRRFVVPYTRSLPGGRVRYAEMAPKDRRLFYIGSLLYLTDLQEVSSQTGDRVKYVVSHEVQGRVRLRRLLNPSALFETDSEGNKVNYLKAEVEMLPEQPEEEMPENPRPKIWRENLLASWRQLHNLSQQFEEPRVGEDFFVKIGPNVSTWVLSAAWQELQVATQVDRGQKRALQDVEQFLKAMKEKDSKISGQEALQRVPRGLLRALSGNVELSSDFWEPLLQILATDGPEERGQLLLELIQNELKLSSTRLSLKQALSD</sequence>